<dbReference type="InterPro" id="IPR054384">
    <property type="entry name" value="SecDF_P1_head"/>
</dbReference>
<dbReference type="InterPro" id="IPR048634">
    <property type="entry name" value="SecD_SecF_C"/>
</dbReference>
<proteinExistence type="inferred from homology"/>
<comment type="subcellular location">
    <subcellularLocation>
        <location evidence="1">Cell membrane</location>
        <topology evidence="1">Multi-pass membrane protein</topology>
    </subcellularLocation>
</comment>
<evidence type="ECO:0000259" key="11">
    <source>
        <dbReference type="Pfam" id="PF21760"/>
    </source>
</evidence>
<evidence type="ECO:0000256" key="2">
    <source>
        <dbReference type="ARBA" id="ARBA00022448"/>
    </source>
</evidence>
<gene>
    <name evidence="13" type="ORF">A2Z23_02600</name>
</gene>
<dbReference type="SUPFAM" id="SSF82866">
    <property type="entry name" value="Multidrug efflux transporter AcrB transmembrane domain"/>
    <property type="match status" value="1"/>
</dbReference>
<feature type="domain" description="SecDF P1 head subdomain" evidence="12">
    <location>
        <begin position="126"/>
        <end position="222"/>
    </location>
</feature>
<feature type="transmembrane region" description="Helical" evidence="9">
    <location>
        <begin position="348"/>
        <end position="365"/>
    </location>
</feature>
<keyword evidence="4 9" id="KW-0812">Transmembrane</keyword>
<dbReference type="NCBIfam" id="TIGR00916">
    <property type="entry name" value="2A0604s01"/>
    <property type="match status" value="1"/>
</dbReference>
<dbReference type="Pfam" id="PF21760">
    <property type="entry name" value="SecD_1st"/>
    <property type="match status" value="1"/>
</dbReference>
<dbReference type="GO" id="GO:0006886">
    <property type="term" value="P:intracellular protein transport"/>
    <property type="evidence" value="ECO:0007669"/>
    <property type="project" value="InterPro"/>
</dbReference>
<name>A0A1F5G1L0_9BACT</name>
<sequence length="397" mass="43170">PQIDFSKIGIPFKRDLEPKLGLDLQGGAHLVLLADMKDITPEDRDNALDAAEQVIERRVNLFGVTEPVIQTAKVGGDYRVIVELPGVTDVSQALNLIGKTAQLDFREPIEASPSATLAAFEQNFKKTDLTGKDLRRAQLSFSQETGEPQVSLEFNSDGAKKFEEITTKNVQKQVAIFLDDEIISAPTVQEKITGGNAVITGQFTTSEAKNLAIQLNAGALPIPIKVIEQRNVGPTLGAASIEKSFIAGGIGFLIIVLFMIANYGFNGFLADFALLIYTAIVFAIFKTLPVTLTLAGIAGFILSIGMAVDANILIFERIREEIRWGKEKEAAIDLGFNRAWSSIRDSNISSLITCAILFWMGIGIIRGFALTLAIGILVSMFSAVTVTRTFLKVIYKK</sequence>
<evidence type="ECO:0000256" key="8">
    <source>
        <dbReference type="ARBA" id="ARBA00023136"/>
    </source>
</evidence>
<evidence type="ECO:0000259" key="10">
    <source>
        <dbReference type="Pfam" id="PF02355"/>
    </source>
</evidence>
<evidence type="ECO:0000256" key="4">
    <source>
        <dbReference type="ARBA" id="ARBA00022692"/>
    </source>
</evidence>
<dbReference type="InterPro" id="IPR055344">
    <property type="entry name" value="SecD_SecF_C_bact"/>
</dbReference>
<evidence type="ECO:0000256" key="7">
    <source>
        <dbReference type="ARBA" id="ARBA00023010"/>
    </source>
</evidence>
<feature type="transmembrane region" description="Helical" evidence="9">
    <location>
        <begin position="291"/>
        <end position="314"/>
    </location>
</feature>
<evidence type="ECO:0000313" key="14">
    <source>
        <dbReference type="Proteomes" id="UP000176628"/>
    </source>
</evidence>
<evidence type="ECO:0000256" key="6">
    <source>
        <dbReference type="ARBA" id="ARBA00022989"/>
    </source>
</evidence>
<dbReference type="Proteomes" id="UP000176628">
    <property type="component" value="Unassembled WGS sequence"/>
</dbReference>
<dbReference type="PANTHER" id="PTHR30081:SF1">
    <property type="entry name" value="PROTEIN TRANSLOCASE SUBUNIT SECD"/>
    <property type="match status" value="1"/>
</dbReference>
<dbReference type="Pfam" id="PF02355">
    <property type="entry name" value="SecD_SecF_C"/>
    <property type="match status" value="1"/>
</dbReference>
<accession>A0A1F5G1L0</accession>
<dbReference type="EMBL" id="MFAV01000045">
    <property type="protein sequence ID" value="OGD85761.1"/>
    <property type="molecule type" value="Genomic_DNA"/>
</dbReference>
<evidence type="ECO:0000256" key="1">
    <source>
        <dbReference type="ARBA" id="ARBA00004651"/>
    </source>
</evidence>
<keyword evidence="6 9" id="KW-1133">Transmembrane helix</keyword>
<dbReference type="InterPro" id="IPR005791">
    <property type="entry name" value="SecD"/>
</dbReference>
<dbReference type="InterPro" id="IPR048631">
    <property type="entry name" value="SecD_1st"/>
</dbReference>
<evidence type="ECO:0000313" key="13">
    <source>
        <dbReference type="EMBL" id="OGD85761.1"/>
    </source>
</evidence>
<dbReference type="Gene3D" id="1.20.1640.10">
    <property type="entry name" value="Multidrug efflux transporter AcrB transmembrane domain"/>
    <property type="match status" value="1"/>
</dbReference>
<keyword evidence="3" id="KW-1003">Cell membrane</keyword>
<dbReference type="FunFam" id="1.20.1640.10:FF:000004">
    <property type="entry name" value="Protein translocase subunit SecD"/>
    <property type="match status" value="1"/>
</dbReference>
<dbReference type="Gene3D" id="3.30.1360.200">
    <property type="match status" value="1"/>
</dbReference>
<keyword evidence="2" id="KW-0813">Transport</keyword>
<organism evidence="13 14">
    <name type="scientific">Candidatus Curtissbacteria bacterium RBG_16_39_7</name>
    <dbReference type="NCBI Taxonomy" id="1797707"/>
    <lineage>
        <taxon>Bacteria</taxon>
        <taxon>Candidatus Curtissiibacteriota</taxon>
    </lineage>
</organism>
<evidence type="ECO:0000256" key="3">
    <source>
        <dbReference type="ARBA" id="ARBA00022475"/>
    </source>
</evidence>
<dbReference type="Pfam" id="PF22599">
    <property type="entry name" value="SecDF_P1_head"/>
    <property type="match status" value="1"/>
</dbReference>
<evidence type="ECO:0000259" key="12">
    <source>
        <dbReference type="Pfam" id="PF22599"/>
    </source>
</evidence>
<evidence type="ECO:0000256" key="5">
    <source>
        <dbReference type="ARBA" id="ARBA00022927"/>
    </source>
</evidence>
<feature type="transmembrane region" description="Helical" evidence="9">
    <location>
        <begin position="371"/>
        <end position="391"/>
    </location>
</feature>
<dbReference type="NCBIfam" id="TIGR01129">
    <property type="entry name" value="secD"/>
    <property type="match status" value="1"/>
</dbReference>
<feature type="non-terminal residue" evidence="13">
    <location>
        <position position="1"/>
    </location>
</feature>
<protein>
    <submittedName>
        <fullName evidence="13">Protein-export membrane protein SecD</fullName>
    </submittedName>
</protein>
<dbReference type="GO" id="GO:0015450">
    <property type="term" value="F:protein-transporting ATPase activity"/>
    <property type="evidence" value="ECO:0007669"/>
    <property type="project" value="InterPro"/>
</dbReference>
<dbReference type="PANTHER" id="PTHR30081">
    <property type="entry name" value="PROTEIN-EXPORT MEMBRANE PROTEIN SEC"/>
    <property type="match status" value="1"/>
</dbReference>
<keyword evidence="7" id="KW-0811">Translocation</keyword>
<reference evidence="13 14" key="1">
    <citation type="journal article" date="2016" name="Nat. Commun.">
        <title>Thousands of microbial genomes shed light on interconnected biogeochemical processes in an aquifer system.</title>
        <authorList>
            <person name="Anantharaman K."/>
            <person name="Brown C.T."/>
            <person name="Hug L.A."/>
            <person name="Sharon I."/>
            <person name="Castelle C.J."/>
            <person name="Probst A.J."/>
            <person name="Thomas B.C."/>
            <person name="Singh A."/>
            <person name="Wilkins M.J."/>
            <person name="Karaoz U."/>
            <person name="Brodie E.L."/>
            <person name="Williams K.H."/>
            <person name="Hubbard S.S."/>
            <person name="Banfield J.F."/>
        </authorList>
    </citation>
    <scope>NUCLEOTIDE SEQUENCE [LARGE SCALE GENOMIC DNA]</scope>
</reference>
<dbReference type="AlphaFoldDB" id="A0A1F5G1L0"/>
<feature type="domain" description="Protein translocase subunit SecDF P1" evidence="11">
    <location>
        <begin position="49"/>
        <end position="107"/>
    </location>
</feature>
<keyword evidence="8 9" id="KW-0472">Membrane</keyword>
<dbReference type="GO" id="GO:0005886">
    <property type="term" value="C:plasma membrane"/>
    <property type="evidence" value="ECO:0007669"/>
    <property type="project" value="UniProtKB-SubCell"/>
</dbReference>
<keyword evidence="5" id="KW-0653">Protein transport</keyword>
<dbReference type="Gene3D" id="3.30.70.3400">
    <property type="match status" value="1"/>
</dbReference>
<dbReference type="InterPro" id="IPR022813">
    <property type="entry name" value="SecD/SecF_arch_bac"/>
</dbReference>
<feature type="domain" description="Protein export membrane protein SecD/SecF C-terminal" evidence="10">
    <location>
        <begin position="224"/>
        <end position="396"/>
    </location>
</feature>
<feature type="transmembrane region" description="Helical" evidence="9">
    <location>
        <begin position="244"/>
        <end position="261"/>
    </location>
</feature>
<feature type="transmembrane region" description="Helical" evidence="9">
    <location>
        <begin position="268"/>
        <end position="285"/>
    </location>
</feature>
<comment type="caution">
    <text evidence="13">The sequence shown here is derived from an EMBL/GenBank/DDBJ whole genome shotgun (WGS) entry which is preliminary data.</text>
</comment>
<evidence type="ECO:0000256" key="9">
    <source>
        <dbReference type="SAM" id="Phobius"/>
    </source>
</evidence>
<dbReference type="HAMAP" id="MF_01463_B">
    <property type="entry name" value="SecD_B"/>
    <property type="match status" value="1"/>
</dbReference>